<dbReference type="InterPro" id="IPR036770">
    <property type="entry name" value="Ankyrin_rpt-contain_sf"/>
</dbReference>
<dbReference type="SMART" id="SM00248">
    <property type="entry name" value="ANK"/>
    <property type="match status" value="3"/>
</dbReference>
<sequence length="388" mass="44365">MIAVEVLQYIQSNFPDLEVIAIANSTDDGVNNWQPSLRHYCKKNNIPVVQLTDVYEIANLLFLSLEFDKIIQPEFFKTDKLFNIHFSKLPAYKGMFTSILPIRNGEIETGVTLHKIDSGIDTGDIIDQQIIPINLELTARQLYEKYLQAGIDLIKKQFAALVSENRDCFTQSIIGSSYYSKKTIDFGNLKINLNKTAFEIHNQIRSLIFRDYQLPIVHDRKIYKSILLSVPTKGKPGTVDQEDDFYKVLNTIDYQVGLYVDKEDELWNAAKTGDIDQIEYLSQNGYPLNIRSKQGWDALIIACYHLQTDFVKYLLNNDWDINTANYKGTTAAMYTMTAASKTNNLELLSFILTQSPELQKPDDSGKNIFDYAVEYGNSAVIELLNSYY</sequence>
<dbReference type="Proteomes" id="UP000466586">
    <property type="component" value="Unassembled WGS sequence"/>
</dbReference>
<dbReference type="InterPro" id="IPR002376">
    <property type="entry name" value="Formyl_transf_N"/>
</dbReference>
<protein>
    <recommendedName>
        <fullName evidence="1">Formyl transferase N-terminal domain-containing protein</fullName>
    </recommendedName>
</protein>
<dbReference type="GO" id="GO:0004479">
    <property type="term" value="F:methionyl-tRNA formyltransferase activity"/>
    <property type="evidence" value="ECO:0007669"/>
    <property type="project" value="TreeGrafter"/>
</dbReference>
<dbReference type="SUPFAM" id="SSF53328">
    <property type="entry name" value="Formyltransferase"/>
    <property type="match status" value="1"/>
</dbReference>
<dbReference type="PANTHER" id="PTHR11138">
    <property type="entry name" value="METHIONYL-TRNA FORMYLTRANSFERASE"/>
    <property type="match status" value="1"/>
</dbReference>
<reference evidence="2 3" key="1">
    <citation type="submission" date="2019-11" db="EMBL/GenBank/DDBJ databases">
        <title>Pedobacter sp. HMF7647 Genome sequencing and assembly.</title>
        <authorList>
            <person name="Kang H."/>
            <person name="Kim H."/>
            <person name="Joh K."/>
        </authorList>
    </citation>
    <scope>NUCLEOTIDE SEQUENCE [LARGE SCALE GENOMIC DNA]</scope>
    <source>
        <strain evidence="2 3">HMF7647</strain>
    </source>
</reference>
<dbReference type="Gene3D" id="1.25.40.20">
    <property type="entry name" value="Ankyrin repeat-containing domain"/>
    <property type="match status" value="1"/>
</dbReference>
<accession>A0A7K1YEL5</accession>
<evidence type="ECO:0000313" key="3">
    <source>
        <dbReference type="Proteomes" id="UP000466586"/>
    </source>
</evidence>
<keyword evidence="3" id="KW-1185">Reference proteome</keyword>
<dbReference type="AlphaFoldDB" id="A0A7K1YEL5"/>
<proteinExistence type="predicted"/>
<dbReference type="InterPro" id="IPR036477">
    <property type="entry name" value="Formyl_transf_N_sf"/>
</dbReference>
<dbReference type="RefSeq" id="WP_160846009.1">
    <property type="nucleotide sequence ID" value="NZ_WVHT01000010.1"/>
</dbReference>
<dbReference type="PANTHER" id="PTHR11138:SF5">
    <property type="entry name" value="METHIONYL-TRNA FORMYLTRANSFERASE, MITOCHONDRIAL"/>
    <property type="match status" value="1"/>
</dbReference>
<dbReference type="Gene3D" id="3.40.50.12230">
    <property type="match status" value="1"/>
</dbReference>
<dbReference type="EMBL" id="WVHT01000010">
    <property type="protein sequence ID" value="MXV52831.1"/>
    <property type="molecule type" value="Genomic_DNA"/>
</dbReference>
<feature type="domain" description="Formyl transferase N-terminal" evidence="1">
    <location>
        <begin position="66"/>
        <end position="150"/>
    </location>
</feature>
<dbReference type="Pfam" id="PF12796">
    <property type="entry name" value="Ank_2"/>
    <property type="match status" value="1"/>
</dbReference>
<organism evidence="2 3">
    <name type="scientific">Hufsiella arboris</name>
    <dbReference type="NCBI Taxonomy" id="2695275"/>
    <lineage>
        <taxon>Bacteria</taxon>
        <taxon>Pseudomonadati</taxon>
        <taxon>Bacteroidota</taxon>
        <taxon>Sphingobacteriia</taxon>
        <taxon>Sphingobacteriales</taxon>
        <taxon>Sphingobacteriaceae</taxon>
        <taxon>Hufsiella</taxon>
    </lineage>
</organism>
<evidence type="ECO:0000313" key="2">
    <source>
        <dbReference type="EMBL" id="MXV52831.1"/>
    </source>
</evidence>
<comment type="caution">
    <text evidence="2">The sequence shown here is derived from an EMBL/GenBank/DDBJ whole genome shotgun (WGS) entry which is preliminary data.</text>
</comment>
<gene>
    <name evidence="2" type="ORF">GS399_17805</name>
</gene>
<dbReference type="CDD" id="cd08369">
    <property type="entry name" value="FMT_core"/>
    <property type="match status" value="1"/>
</dbReference>
<dbReference type="Pfam" id="PF00551">
    <property type="entry name" value="Formyl_trans_N"/>
    <property type="match status" value="1"/>
</dbReference>
<name>A0A7K1YEL5_9SPHI</name>
<evidence type="ECO:0000259" key="1">
    <source>
        <dbReference type="Pfam" id="PF00551"/>
    </source>
</evidence>
<dbReference type="InterPro" id="IPR002110">
    <property type="entry name" value="Ankyrin_rpt"/>
</dbReference>
<dbReference type="SUPFAM" id="SSF48403">
    <property type="entry name" value="Ankyrin repeat"/>
    <property type="match status" value="1"/>
</dbReference>